<keyword evidence="8" id="KW-0560">Oxidoreductase</keyword>
<dbReference type="Proteomes" id="UP000312102">
    <property type="component" value="Chromosome"/>
</dbReference>
<dbReference type="KEGG" id="mrk:FIT61_04480"/>
<dbReference type="GO" id="GO:0005886">
    <property type="term" value="C:plasma membrane"/>
    <property type="evidence" value="ECO:0007669"/>
    <property type="project" value="UniProtKB-SubCell"/>
</dbReference>
<dbReference type="EMBL" id="CP040986">
    <property type="protein sequence ID" value="QDD13694.1"/>
    <property type="molecule type" value="Genomic_DNA"/>
</dbReference>
<feature type="transmembrane region" description="Helical" evidence="5">
    <location>
        <begin position="38"/>
        <end position="56"/>
    </location>
</feature>
<evidence type="ECO:0000256" key="1">
    <source>
        <dbReference type="ARBA" id="ARBA00004127"/>
    </source>
</evidence>
<accession>A0AAE6KPB2</accession>
<feature type="transmembrane region" description="Helical" evidence="5">
    <location>
        <begin position="371"/>
        <end position="394"/>
    </location>
</feature>
<dbReference type="GO" id="GO:0042773">
    <property type="term" value="P:ATP synthesis coupled electron transport"/>
    <property type="evidence" value="ECO:0007669"/>
    <property type="project" value="InterPro"/>
</dbReference>
<dbReference type="InterPro" id="IPR001750">
    <property type="entry name" value="ND/Mrp_TM"/>
</dbReference>
<comment type="function">
    <text evidence="5">NDH-1 shuttles electrons from NADH, via FMN and iron-sulfur (Fe-S) centers, to quinones in the respiratory chain. The immediate electron acceptor for the enzyme in this species is believed to be ubiquinone. Couples the redox reaction to proton translocation (for every two electrons transferred, four hydrogen ions are translocated across the cytoplasmic membrane), and thus conserves the redox energy in a proton gradient.</text>
</comment>
<organism evidence="8 9">
    <name type="scientific">Candidatus Methylopumilus rimovensis</name>
    <dbReference type="NCBI Taxonomy" id="2588535"/>
    <lineage>
        <taxon>Bacteria</taxon>
        <taxon>Pseudomonadati</taxon>
        <taxon>Pseudomonadota</taxon>
        <taxon>Betaproteobacteria</taxon>
        <taxon>Nitrosomonadales</taxon>
        <taxon>Methylophilaceae</taxon>
        <taxon>Candidatus Methylopumilus</taxon>
    </lineage>
</organism>
<evidence type="ECO:0000256" key="4">
    <source>
        <dbReference type="ARBA" id="ARBA00023136"/>
    </source>
</evidence>
<evidence type="ECO:0000256" key="3">
    <source>
        <dbReference type="ARBA" id="ARBA00022989"/>
    </source>
</evidence>
<evidence type="ECO:0000313" key="9">
    <source>
        <dbReference type="Proteomes" id="UP000312102"/>
    </source>
</evidence>
<keyword evidence="5" id="KW-0830">Ubiquinone</keyword>
<gene>
    <name evidence="5 8" type="primary">nuoN</name>
    <name evidence="8" type="ORF">FIT61_04480</name>
</gene>
<evidence type="ECO:0000256" key="6">
    <source>
        <dbReference type="RuleBase" id="RU000320"/>
    </source>
</evidence>
<feature type="domain" description="NADH:quinone oxidoreductase/Mrp antiporter transmembrane" evidence="7">
    <location>
        <begin position="126"/>
        <end position="418"/>
    </location>
</feature>
<comment type="subcellular location">
    <subcellularLocation>
        <location evidence="5">Cell membrane</location>
        <topology evidence="5">Multi-pass membrane protein</topology>
    </subcellularLocation>
    <subcellularLocation>
        <location evidence="1">Endomembrane system</location>
        <topology evidence="1">Multi-pass membrane protein</topology>
    </subcellularLocation>
    <subcellularLocation>
        <location evidence="6">Membrane</location>
        <topology evidence="6">Multi-pass membrane protein</topology>
    </subcellularLocation>
</comment>
<dbReference type="AlphaFoldDB" id="A0AAE6KPB2"/>
<keyword evidence="4 5" id="KW-0472">Membrane</keyword>
<feature type="transmembrane region" description="Helical" evidence="5">
    <location>
        <begin position="130"/>
        <end position="149"/>
    </location>
</feature>
<keyword evidence="5" id="KW-0520">NAD</keyword>
<sequence>MNSFIQSDLSLILPEIFVLSMAMIVLMTDLFIKPSMRWIIFALSQFALLGGAYLTGQHFNHETEFAFSNMFVRDGLADLLKMMSYLGTSLIFFYSRSYMKDRNLYRGEYFSLVLFALLGMMIMISSHNMLLVYMGLELLSLCLYSLTALDRDNQKATESAIKYFVLGALASGLLLYGMSMIYGATSSLDLNVISIALLNHPTDHAILVLGLVFVVAGLAFKLGAVPFQMWVPDVYEGSPSSIAILISSVPKLAAFAITVRILGDGLQSMMVDWKQMILIMAVLSIGIGNVIAIAQTNIKRMYAYSTISHIGFTLFGFMSGTLNGYASSLFYVVSYMFMTLVSFAVLMMMSRKNFECETLEDFKGLNKRNPWYAFLMLITMLSMAGIPPTIGFYAKFMVLQAAFDAGFASFVVYAVMMALVGMFYYMRIVKLMYFDEPKLKNKLDVSIDMQWILSANALALLIIGLMPHSFMDATAQAIALSLH</sequence>
<dbReference type="InterPro" id="IPR010096">
    <property type="entry name" value="NADH-Q_OxRdtase_suN/2"/>
</dbReference>
<name>A0AAE6KPB2_9PROT</name>
<evidence type="ECO:0000259" key="7">
    <source>
        <dbReference type="Pfam" id="PF00361"/>
    </source>
</evidence>
<dbReference type="RefSeq" id="WP_139883522.1">
    <property type="nucleotide sequence ID" value="NZ_CP040986.1"/>
</dbReference>
<dbReference type="GO" id="GO:0008137">
    <property type="term" value="F:NADH dehydrogenase (ubiquinone) activity"/>
    <property type="evidence" value="ECO:0007669"/>
    <property type="project" value="InterPro"/>
</dbReference>
<reference evidence="8 9" key="1">
    <citation type="journal article" date="2019" name="ISME J.">
        <title>Evolution in action: habitat transition from sediment to the pelagial leads to genome streamlining in Methylophilaceae.</title>
        <authorList>
            <person name="Salcher M."/>
            <person name="Schaefle D."/>
            <person name="Kaspar M."/>
            <person name="Neuenschwander S.M."/>
            <person name="Ghai R."/>
        </authorList>
    </citation>
    <scope>NUCLEOTIDE SEQUENCE [LARGE SCALE GENOMIC DNA]</scope>
    <source>
        <strain evidence="8 9">MMS-RI-1</strain>
    </source>
</reference>
<comment type="catalytic activity">
    <reaction evidence="5">
        <text>a quinone + NADH + 5 H(+)(in) = a quinol + NAD(+) + 4 H(+)(out)</text>
        <dbReference type="Rhea" id="RHEA:57888"/>
        <dbReference type="ChEBI" id="CHEBI:15378"/>
        <dbReference type="ChEBI" id="CHEBI:24646"/>
        <dbReference type="ChEBI" id="CHEBI:57540"/>
        <dbReference type="ChEBI" id="CHEBI:57945"/>
        <dbReference type="ChEBI" id="CHEBI:132124"/>
    </reaction>
</comment>
<keyword evidence="9" id="KW-1185">Reference proteome</keyword>
<feature type="transmembrane region" description="Helical" evidence="5">
    <location>
        <begin position="275"/>
        <end position="294"/>
    </location>
</feature>
<feature type="transmembrane region" description="Helical" evidence="5">
    <location>
        <begin position="242"/>
        <end position="263"/>
    </location>
</feature>
<dbReference type="EC" id="7.1.1.-" evidence="5"/>
<feature type="transmembrane region" description="Helical" evidence="5">
    <location>
        <begin position="328"/>
        <end position="350"/>
    </location>
</feature>
<feature type="transmembrane region" description="Helical" evidence="5">
    <location>
        <begin position="447"/>
        <end position="466"/>
    </location>
</feature>
<comment type="subunit">
    <text evidence="5">NDH-1 is composed of 14 different subunits. Subunits NuoA, H, J, K, L, M, N constitute the membrane sector of the complex.</text>
</comment>
<feature type="transmembrane region" description="Helical" evidence="5">
    <location>
        <begin position="301"/>
        <end position="322"/>
    </location>
</feature>
<proteinExistence type="inferred from homology"/>
<dbReference type="NCBIfam" id="NF004442">
    <property type="entry name" value="PRK05777.1-5"/>
    <property type="match status" value="1"/>
</dbReference>
<dbReference type="GO" id="GO:0048038">
    <property type="term" value="F:quinone binding"/>
    <property type="evidence" value="ECO:0007669"/>
    <property type="project" value="UniProtKB-KW"/>
</dbReference>
<evidence type="ECO:0000256" key="5">
    <source>
        <dbReference type="HAMAP-Rule" id="MF_00445"/>
    </source>
</evidence>
<keyword evidence="3 5" id="KW-1133">Transmembrane helix</keyword>
<protein>
    <recommendedName>
        <fullName evidence="5">NADH-quinone oxidoreductase subunit N</fullName>
        <ecNumber evidence="5">7.1.1.-</ecNumber>
    </recommendedName>
    <alternativeName>
        <fullName evidence="5">NADH dehydrogenase I subunit N</fullName>
    </alternativeName>
    <alternativeName>
        <fullName evidence="5">NDH-1 subunit N</fullName>
    </alternativeName>
</protein>
<comment type="similarity">
    <text evidence="5">Belongs to the complex I subunit 2 family.</text>
</comment>
<keyword evidence="5" id="KW-1278">Translocase</keyword>
<feature type="transmembrane region" description="Helical" evidence="5">
    <location>
        <begin position="76"/>
        <end position="95"/>
    </location>
</feature>
<evidence type="ECO:0000256" key="2">
    <source>
        <dbReference type="ARBA" id="ARBA00022692"/>
    </source>
</evidence>
<feature type="transmembrane region" description="Helical" evidence="5">
    <location>
        <begin position="12"/>
        <end position="31"/>
    </location>
</feature>
<dbReference type="NCBIfam" id="TIGR01770">
    <property type="entry name" value="NDH_I_N"/>
    <property type="match status" value="1"/>
</dbReference>
<feature type="transmembrane region" description="Helical" evidence="5">
    <location>
        <begin position="107"/>
        <end position="124"/>
    </location>
</feature>
<dbReference type="HAMAP" id="MF_00445">
    <property type="entry name" value="NDH1_NuoN_1"/>
    <property type="match status" value="1"/>
</dbReference>
<evidence type="ECO:0000313" key="8">
    <source>
        <dbReference type="EMBL" id="QDD13694.1"/>
    </source>
</evidence>
<keyword evidence="5" id="KW-1003">Cell membrane</keyword>
<dbReference type="GO" id="GO:0012505">
    <property type="term" value="C:endomembrane system"/>
    <property type="evidence" value="ECO:0007669"/>
    <property type="project" value="UniProtKB-SubCell"/>
</dbReference>
<feature type="transmembrane region" description="Helical" evidence="5">
    <location>
        <begin position="161"/>
        <end position="185"/>
    </location>
</feature>
<dbReference type="GO" id="GO:0050136">
    <property type="term" value="F:NADH dehydrogenase (quinone) (non-electrogenic) activity"/>
    <property type="evidence" value="ECO:0007669"/>
    <property type="project" value="UniProtKB-UniRule"/>
</dbReference>
<keyword evidence="5" id="KW-0874">Quinone</keyword>
<keyword evidence="5" id="KW-0813">Transport</keyword>
<dbReference type="Pfam" id="PF00361">
    <property type="entry name" value="Proton_antipo_M"/>
    <property type="match status" value="1"/>
</dbReference>
<keyword evidence="2 5" id="KW-0812">Transmembrane</keyword>
<feature type="transmembrane region" description="Helical" evidence="5">
    <location>
        <begin position="205"/>
        <end position="230"/>
    </location>
</feature>
<dbReference type="PANTHER" id="PTHR22773">
    <property type="entry name" value="NADH DEHYDROGENASE"/>
    <property type="match status" value="1"/>
</dbReference>
<feature type="transmembrane region" description="Helical" evidence="5">
    <location>
        <begin position="406"/>
        <end position="426"/>
    </location>
</feature>